<evidence type="ECO:0000313" key="2">
    <source>
        <dbReference type="Proteomes" id="UP000789920"/>
    </source>
</evidence>
<evidence type="ECO:0000313" key="1">
    <source>
        <dbReference type="EMBL" id="CAG8773963.1"/>
    </source>
</evidence>
<gene>
    <name evidence="1" type="ORF">RPERSI_LOCUS16753</name>
</gene>
<name>A0ACA9R2P8_9GLOM</name>
<proteinExistence type="predicted"/>
<dbReference type="EMBL" id="CAJVQC010041858">
    <property type="protein sequence ID" value="CAG8773963.1"/>
    <property type="molecule type" value="Genomic_DNA"/>
</dbReference>
<dbReference type="Proteomes" id="UP000789920">
    <property type="component" value="Unassembled WGS sequence"/>
</dbReference>
<protein>
    <submittedName>
        <fullName evidence="1">12482_t:CDS:1</fullName>
    </submittedName>
</protein>
<sequence length="55" mass="6333">FMGLVNIRYIRTLATHQAEDNCVVLNEEVTNYRGLKSVNEVYNTCETILKWSVPS</sequence>
<organism evidence="1 2">
    <name type="scientific">Racocetra persica</name>
    <dbReference type="NCBI Taxonomy" id="160502"/>
    <lineage>
        <taxon>Eukaryota</taxon>
        <taxon>Fungi</taxon>
        <taxon>Fungi incertae sedis</taxon>
        <taxon>Mucoromycota</taxon>
        <taxon>Glomeromycotina</taxon>
        <taxon>Glomeromycetes</taxon>
        <taxon>Diversisporales</taxon>
        <taxon>Gigasporaceae</taxon>
        <taxon>Racocetra</taxon>
    </lineage>
</organism>
<accession>A0ACA9R2P8</accession>
<reference evidence="1" key="1">
    <citation type="submission" date="2021-06" db="EMBL/GenBank/DDBJ databases">
        <authorList>
            <person name="Kallberg Y."/>
            <person name="Tangrot J."/>
            <person name="Rosling A."/>
        </authorList>
    </citation>
    <scope>NUCLEOTIDE SEQUENCE</scope>
    <source>
        <strain evidence="1">MA461A</strain>
    </source>
</reference>
<comment type="caution">
    <text evidence="1">The sequence shown here is derived from an EMBL/GenBank/DDBJ whole genome shotgun (WGS) entry which is preliminary data.</text>
</comment>
<keyword evidence="2" id="KW-1185">Reference proteome</keyword>
<feature type="non-terminal residue" evidence="1">
    <location>
        <position position="1"/>
    </location>
</feature>